<evidence type="ECO:0000259" key="6">
    <source>
        <dbReference type="Pfam" id="PF10433"/>
    </source>
</evidence>
<dbReference type="Pfam" id="PF23726">
    <property type="entry name" value="Beta-prop_RSE1_2nd"/>
    <property type="match status" value="1"/>
</dbReference>
<keyword evidence="4" id="KW-0539">Nucleus</keyword>
<keyword evidence="9" id="KW-1185">Reference proteome</keyword>
<protein>
    <recommendedName>
        <fullName evidence="3">DNA damage-binding protein 1</fullName>
    </recommendedName>
</protein>
<dbReference type="Gene3D" id="2.130.10.10">
    <property type="entry name" value="YVTN repeat-like/Quinoprotein amine dehydrogenase"/>
    <property type="match status" value="3"/>
</dbReference>
<comment type="caution">
    <text evidence="8">The sequence shown here is derived from an EMBL/GenBank/DDBJ whole genome shotgun (WGS) entry which is preliminary data.</text>
</comment>
<dbReference type="GeneID" id="92074737"/>
<dbReference type="InterPro" id="IPR004871">
    <property type="entry name" value="RSE1/DDB1/CPSF1_C"/>
</dbReference>
<comment type="subcellular location">
    <subcellularLocation>
        <location evidence="1">Nucleus</location>
    </subcellularLocation>
</comment>
<evidence type="ECO:0000259" key="7">
    <source>
        <dbReference type="Pfam" id="PF23726"/>
    </source>
</evidence>
<accession>A0ABR1QJ08</accession>
<proteinExistence type="inferred from homology"/>
<evidence type="ECO:0000313" key="9">
    <source>
        <dbReference type="Proteomes" id="UP001391051"/>
    </source>
</evidence>
<dbReference type="Proteomes" id="UP001391051">
    <property type="component" value="Unassembled WGS sequence"/>
</dbReference>
<dbReference type="EMBL" id="JAQQWE010000004">
    <property type="protein sequence ID" value="KAK7956231.1"/>
    <property type="molecule type" value="Genomic_DNA"/>
</dbReference>
<evidence type="ECO:0000256" key="2">
    <source>
        <dbReference type="ARBA" id="ARBA00007453"/>
    </source>
</evidence>
<evidence type="ECO:0000256" key="1">
    <source>
        <dbReference type="ARBA" id="ARBA00004123"/>
    </source>
</evidence>
<evidence type="ECO:0000259" key="5">
    <source>
        <dbReference type="Pfam" id="PF03178"/>
    </source>
</evidence>
<feature type="domain" description="RSE1/DDB1/CPSF1 second beta-propeller" evidence="7">
    <location>
        <begin position="437"/>
        <end position="745"/>
    </location>
</feature>
<reference evidence="8 9" key="1">
    <citation type="submission" date="2023-01" db="EMBL/GenBank/DDBJ databases">
        <title>Analysis of 21 Apiospora genomes using comparative genomics revels a genus with tremendous synthesis potential of carbohydrate active enzymes and secondary metabolites.</title>
        <authorList>
            <person name="Sorensen T."/>
        </authorList>
    </citation>
    <scope>NUCLEOTIDE SEQUENCE [LARGE SCALE GENOMIC DNA]</scope>
    <source>
        <strain evidence="8 9">CBS 24483</strain>
    </source>
</reference>
<evidence type="ECO:0000256" key="4">
    <source>
        <dbReference type="ARBA" id="ARBA00023242"/>
    </source>
</evidence>
<dbReference type="InterPro" id="IPR015943">
    <property type="entry name" value="WD40/YVTN_repeat-like_dom_sf"/>
</dbReference>
<dbReference type="InterPro" id="IPR058543">
    <property type="entry name" value="Beta-prop_RSE1/DDB1/CPSF1_2nd"/>
</dbReference>
<dbReference type="PANTHER" id="PTHR10644">
    <property type="entry name" value="DNA REPAIR/RNA PROCESSING CPSF FAMILY"/>
    <property type="match status" value="1"/>
</dbReference>
<evidence type="ECO:0000313" key="8">
    <source>
        <dbReference type="EMBL" id="KAK7956231.1"/>
    </source>
</evidence>
<feature type="domain" description="RSE1/DDB1/CPSF1 C-terminal" evidence="5">
    <location>
        <begin position="794"/>
        <end position="1122"/>
    </location>
</feature>
<evidence type="ECO:0000256" key="3">
    <source>
        <dbReference type="ARBA" id="ARBA00014577"/>
    </source>
</evidence>
<dbReference type="RefSeq" id="XP_066701537.1">
    <property type="nucleotide sequence ID" value="XM_066841675.1"/>
</dbReference>
<dbReference type="InterPro" id="IPR018846">
    <property type="entry name" value="Beta-prop_RSE1/DDB1/CPSF1_1st"/>
</dbReference>
<comment type="similarity">
    <text evidence="2">Belongs to the DDB1 family.</text>
</comment>
<name>A0ABR1QJ08_9PEZI</name>
<dbReference type="InterPro" id="IPR011047">
    <property type="entry name" value="Quinoprotein_ADH-like_sf"/>
</dbReference>
<sequence length="1153" mass="129133">MAYVVPIHRPHSVRHALRASLYPGDEDDCLVLGKANRLEFWKVDRETGLLVEVDSKVVNGTITMLQRLRPRDADIDQLFIGTDRFQYFTLGWDDATEGLNLYSKTYDKDERHMRDSQSQDQCIVDPSGRFMIMLIWEGVMNVARMHPMKTRRFELDFQDQIRIRELFIRSATFLHSETAQPKVAFLYQTRTDNPDAQLVTYRLYSDDRNNAVSNFETKDQIDRFEIQDPGAAMLIPVGRGEEDHKRYIVRNAQQARAQLGGFIVVGETRLLYYDDAARKTVETALVESSIFVAWAEYNVSHYFIGDDYGTMWLLEIQLENGAVVTGLEMKKIGITSRANRLVYLGDNMLFVASHYGNSQLFRVDPENHTLELVQELTNISPILDFTIMDMGNREGEEQTANEYSSGQARIVAGSGVHKDGSLRSVRSGVGLEDVGILAEMDNIRSLFPIRTGASSKYDTLLVSFLTETRAFAFSASGDIEEVEEFRGTSLNEQTLVAQNLSDGRLLQVTPSRVRLIDVEGGVAISSWSGAAGQNITNASANNDWVLLSVNGNVLVSLKIEHDLIRQQENDLGEKEQVACIHLPPQYPSIGVVGFWKSGTISIMDLKTLQPLHSESLRKQDDLTSIPRDIVLAQILPPESSGPSLFVAMEDGFVFTFNVSKSDFALSGRKSIVLGTRHARLQLLPKPNGVYNVFSTSEHSSLIYASHGRIIYSAVTAQDATCVCPFDTEAFPDCMALATENTLKLALIDDERRTHVQTLPMGQTVRRIAYSRNERAFGLGCVKREVVNNEEIITSYFRLVDEVVFDKIGEDLVLEGSSGPEMVEAVFRAELTDSYGDKVERFLVGTSYLSDVQPNPSSQDDFRGRILVVGIDSDRNPYVVTQRGVKGACRCFGVIGDYIVAALAKTVVVYRYEEVSTTSAKMDRVASYRPSTYPVDLAVEGDTIAVADLMKSMSLVKFTPPTDDEPAKLEELGRHYQASWATSICHIEGESWLESDAHGNLMVLRRNLSGVTEDDKKSMTITSEFNLGDMVNRIRKVTVDASENAIVVPRAFLGTVEGGIYLLGTMSDSTLDLLHRLQEVLVGAIETVGKLQFKGFRSFRNEQREEAEPYRYIDGELIERFLDADEETQEHMVKGLGPDVESIRNLVEELKRLH</sequence>
<organism evidence="8 9">
    <name type="scientific">Apiospora aurea</name>
    <dbReference type="NCBI Taxonomy" id="335848"/>
    <lineage>
        <taxon>Eukaryota</taxon>
        <taxon>Fungi</taxon>
        <taxon>Dikarya</taxon>
        <taxon>Ascomycota</taxon>
        <taxon>Pezizomycotina</taxon>
        <taxon>Sordariomycetes</taxon>
        <taxon>Xylariomycetidae</taxon>
        <taxon>Amphisphaeriales</taxon>
        <taxon>Apiosporaceae</taxon>
        <taxon>Apiospora</taxon>
    </lineage>
</organism>
<dbReference type="Pfam" id="PF10433">
    <property type="entry name" value="Beta-prop_RSE1_1st"/>
    <property type="match status" value="1"/>
</dbReference>
<dbReference type="InterPro" id="IPR050358">
    <property type="entry name" value="RSE1/DDB1/CFT1"/>
</dbReference>
<gene>
    <name evidence="8" type="ORF">PG986_005453</name>
</gene>
<feature type="domain" description="RSE1/DDB1/CPSF1 first beta-propeller" evidence="6">
    <location>
        <begin position="12"/>
        <end position="376"/>
    </location>
</feature>
<dbReference type="SUPFAM" id="SSF50998">
    <property type="entry name" value="Quinoprotein alcohol dehydrogenase-like"/>
    <property type="match status" value="1"/>
</dbReference>
<dbReference type="Gene3D" id="1.10.150.910">
    <property type="match status" value="1"/>
</dbReference>
<dbReference type="Pfam" id="PF03178">
    <property type="entry name" value="CPSF_A"/>
    <property type="match status" value="1"/>
</dbReference>